<name>A0ABV8SDY5_9BACL</name>
<reference evidence="2" key="1">
    <citation type="journal article" date="2019" name="Int. J. Syst. Evol. Microbiol.">
        <title>The Global Catalogue of Microorganisms (GCM) 10K type strain sequencing project: providing services to taxonomists for standard genome sequencing and annotation.</title>
        <authorList>
            <consortium name="The Broad Institute Genomics Platform"/>
            <consortium name="The Broad Institute Genome Sequencing Center for Infectious Disease"/>
            <person name="Wu L."/>
            <person name="Ma J."/>
        </authorList>
    </citation>
    <scope>NUCLEOTIDE SEQUENCE [LARGE SCALE GENOMIC DNA]</scope>
    <source>
        <strain evidence="2">CGMCC 4.1641</strain>
    </source>
</reference>
<dbReference type="Proteomes" id="UP001595755">
    <property type="component" value="Unassembled WGS sequence"/>
</dbReference>
<evidence type="ECO:0000313" key="1">
    <source>
        <dbReference type="EMBL" id="MFC4305779.1"/>
    </source>
</evidence>
<accession>A0ABV8SDY5</accession>
<protein>
    <submittedName>
        <fullName evidence="1">Uncharacterized protein</fullName>
    </submittedName>
</protein>
<sequence length="51" mass="5861">MTKLDKRETLIHEIIHGIDEFMGIKLEESQVRKLGAGLAMVFQDNPDLYTD</sequence>
<organism evidence="1 2">
    <name type="scientific">Cohnella boryungensis</name>
    <dbReference type="NCBI Taxonomy" id="768479"/>
    <lineage>
        <taxon>Bacteria</taxon>
        <taxon>Bacillati</taxon>
        <taxon>Bacillota</taxon>
        <taxon>Bacilli</taxon>
        <taxon>Bacillales</taxon>
        <taxon>Paenibacillaceae</taxon>
        <taxon>Cohnella</taxon>
    </lineage>
</organism>
<evidence type="ECO:0000313" key="2">
    <source>
        <dbReference type="Proteomes" id="UP001595755"/>
    </source>
</evidence>
<dbReference type="EMBL" id="JBHSED010000040">
    <property type="protein sequence ID" value="MFC4305779.1"/>
    <property type="molecule type" value="Genomic_DNA"/>
</dbReference>
<gene>
    <name evidence="1" type="ORF">ACFO1S_20320</name>
</gene>
<comment type="caution">
    <text evidence="1">The sequence shown here is derived from an EMBL/GenBank/DDBJ whole genome shotgun (WGS) entry which is preliminary data.</text>
</comment>
<keyword evidence="2" id="KW-1185">Reference proteome</keyword>
<proteinExistence type="predicted"/>